<dbReference type="InterPro" id="IPR021701">
    <property type="entry name" value="DUF3284"/>
</dbReference>
<dbReference type="EMBL" id="QOCR01000002">
    <property type="protein sequence ID" value="RHW51348.1"/>
    <property type="molecule type" value="Genomic_DNA"/>
</dbReference>
<keyword evidence="3" id="KW-1185">Reference proteome</keyword>
<name>A0A347SSG8_9LACO</name>
<dbReference type="AlphaFoldDB" id="A0A347SSG8"/>
<accession>A0A347SSG8</accession>
<dbReference type="Proteomes" id="UP000284109">
    <property type="component" value="Unassembled WGS sequence"/>
</dbReference>
<dbReference type="Proteomes" id="UP000284822">
    <property type="component" value="Unassembled WGS sequence"/>
</dbReference>
<organism evidence="1 4">
    <name type="scientific">Bombilactobacillus bombi</name>
    <dbReference type="NCBI Taxonomy" id="1303590"/>
    <lineage>
        <taxon>Bacteria</taxon>
        <taxon>Bacillati</taxon>
        <taxon>Bacillota</taxon>
        <taxon>Bacilli</taxon>
        <taxon>Lactobacillales</taxon>
        <taxon>Lactobacillaceae</taxon>
        <taxon>Bombilactobacillus</taxon>
    </lineage>
</organism>
<proteinExistence type="predicted"/>
<gene>
    <name evidence="2" type="ORF">DS831_04825</name>
    <name evidence="1" type="ORF">DS832_00460</name>
</gene>
<sequence>MNVAVPVDYFFQRIIESSLYDIKQQTGKKISPNQLRGFTFKRKHANGVVSTMTVTAYQPNQQYAYKMQTGRNDYYVSYNVAAVDEQHMQFTYEEKLQGKSATINANNHASGFLMGWFRKRRFKKMKRQIEADYRKQ</sequence>
<dbReference type="EMBL" id="QOCS01000002">
    <property type="protein sequence ID" value="RHW48755.1"/>
    <property type="molecule type" value="Genomic_DNA"/>
</dbReference>
<dbReference type="Pfam" id="PF11687">
    <property type="entry name" value="DUF3284"/>
    <property type="match status" value="1"/>
</dbReference>
<comment type="caution">
    <text evidence="1">The sequence shown here is derived from an EMBL/GenBank/DDBJ whole genome shotgun (WGS) entry which is preliminary data.</text>
</comment>
<evidence type="ECO:0000313" key="1">
    <source>
        <dbReference type="EMBL" id="RHW48755.1"/>
    </source>
</evidence>
<evidence type="ECO:0000313" key="3">
    <source>
        <dbReference type="Proteomes" id="UP000284109"/>
    </source>
</evidence>
<dbReference type="KEGG" id="lbm:DS830_05610"/>
<protein>
    <submittedName>
        <fullName evidence="1">Uncharacterized protein</fullName>
    </submittedName>
</protein>
<evidence type="ECO:0000313" key="4">
    <source>
        <dbReference type="Proteomes" id="UP000284822"/>
    </source>
</evidence>
<evidence type="ECO:0000313" key="2">
    <source>
        <dbReference type="EMBL" id="RHW51348.1"/>
    </source>
</evidence>
<reference evidence="3 4" key="1">
    <citation type="submission" date="2018-07" db="EMBL/GenBank/DDBJ databases">
        <title>Genome sequences of six Lactobacillus spp. isolated from bumble bee guts.</title>
        <authorList>
            <person name="Motta E.V.S."/>
            <person name="Moran N.A."/>
        </authorList>
    </citation>
    <scope>NUCLEOTIDE SEQUENCE [LARGE SCALE GENOMIC DNA]</scope>
    <source>
        <strain evidence="2 3">BI-1.1</strain>
        <strain evidence="1 4">LV-8.1</strain>
    </source>
</reference>
<dbReference type="OrthoDB" id="2361512at2"/>